<organism evidence="4 5">
    <name type="scientific">Rugosimonospora africana</name>
    <dbReference type="NCBI Taxonomy" id="556532"/>
    <lineage>
        <taxon>Bacteria</taxon>
        <taxon>Bacillati</taxon>
        <taxon>Actinomycetota</taxon>
        <taxon>Actinomycetes</taxon>
        <taxon>Micromonosporales</taxon>
        <taxon>Micromonosporaceae</taxon>
        <taxon>Rugosimonospora</taxon>
    </lineage>
</organism>
<evidence type="ECO:0000256" key="2">
    <source>
        <dbReference type="SAM" id="SignalP"/>
    </source>
</evidence>
<evidence type="ECO:0000313" key="4">
    <source>
        <dbReference type="EMBL" id="GIH18793.1"/>
    </source>
</evidence>
<dbReference type="RefSeq" id="WP_203922298.1">
    <property type="nucleotide sequence ID" value="NZ_BONZ01000072.1"/>
</dbReference>
<dbReference type="SUPFAM" id="SSF49452">
    <property type="entry name" value="Starch-binding domain-like"/>
    <property type="match status" value="1"/>
</dbReference>
<feature type="domain" description="Rhamnogalacturonan lyase" evidence="3">
    <location>
        <begin position="538"/>
        <end position="698"/>
    </location>
</feature>
<dbReference type="Gene3D" id="2.70.98.10">
    <property type="match status" value="1"/>
</dbReference>
<dbReference type="Proteomes" id="UP000642748">
    <property type="component" value="Unassembled WGS sequence"/>
</dbReference>
<dbReference type="PANTHER" id="PTHR32018:SF1">
    <property type="entry name" value="RHAMNOGALACTURONAN ENDOLYASE"/>
    <property type="match status" value="1"/>
</dbReference>
<reference evidence="4" key="1">
    <citation type="submission" date="2021-01" db="EMBL/GenBank/DDBJ databases">
        <title>Whole genome shotgun sequence of Rugosimonospora africana NBRC 104875.</title>
        <authorList>
            <person name="Komaki H."/>
            <person name="Tamura T."/>
        </authorList>
    </citation>
    <scope>NUCLEOTIDE SEQUENCE</scope>
    <source>
        <strain evidence="4">NBRC 104875</strain>
    </source>
</reference>
<keyword evidence="2" id="KW-0732">Signal</keyword>
<dbReference type="InterPro" id="IPR014718">
    <property type="entry name" value="GH-type_carb-bd"/>
</dbReference>
<feature type="signal peptide" evidence="2">
    <location>
        <begin position="1"/>
        <end position="34"/>
    </location>
</feature>
<accession>A0A8J3VUM1</accession>
<dbReference type="InterPro" id="IPR006311">
    <property type="entry name" value="TAT_signal"/>
</dbReference>
<dbReference type="InterPro" id="IPR008979">
    <property type="entry name" value="Galactose-bd-like_sf"/>
</dbReference>
<dbReference type="Gene3D" id="2.60.40.1120">
    <property type="entry name" value="Carboxypeptidase-like, regulatory domain"/>
    <property type="match status" value="1"/>
</dbReference>
<dbReference type="SUPFAM" id="SSF49785">
    <property type="entry name" value="Galactose-binding domain-like"/>
    <property type="match status" value="1"/>
</dbReference>
<dbReference type="InterPro" id="IPR013784">
    <property type="entry name" value="Carb-bd-like_fold"/>
</dbReference>
<comment type="caution">
    <text evidence="4">The sequence shown here is derived from an EMBL/GenBank/DDBJ whole genome shotgun (WGS) entry which is preliminary data.</text>
</comment>
<gene>
    <name evidence="4" type="ORF">Raf01_69650</name>
</gene>
<dbReference type="GO" id="GO:0030246">
    <property type="term" value="F:carbohydrate binding"/>
    <property type="evidence" value="ECO:0007669"/>
    <property type="project" value="InterPro"/>
</dbReference>
<dbReference type="Gene3D" id="2.60.120.260">
    <property type="entry name" value="Galactose-binding domain-like"/>
    <property type="match status" value="1"/>
</dbReference>
<dbReference type="Pfam" id="PF14683">
    <property type="entry name" value="CBM-like"/>
    <property type="match status" value="1"/>
</dbReference>
<sequence>MAVERRVVSRRSALGILGAAAAVPVVAGSGAASAAPDTAQDGAPDTATNTSPNGAPDTAPAGASAPAHPPLGEHDVKLQINGTSAAVGSYAFPDQVDSLVFDNGLITFTFGRDDAAGGVVTGWTNTSITATSIVVDGTELAHNLNGVEPRDPDRQHSFYIDAGGGATRLVCTEVRVLRNTADLAEVAFVDNTSTPLQHEHHLVMRRGKRGLYGYDILTAAATTSINEVRMNARWDRAIFDHAYNWERGGGQQPTYAYLATQTRVGDETWQIDGVNNPDLPSPDSNAGNLPAGTVYTKYNWSLYHHENPMFGHYGNGFGAWLTPLGGVTEDTLCAFYGVGPQHQDLAIHQDALILNYFGANHYGLPSYHLDAGYRRLYGPWFTYVTTGSPSRPDQLIAEAAAIAKAEIGENRAGSSWIDDPLYPAPAQRTTVTGKLRLADGRPADEFWVLLSTQVATDVYTIHEPTYFVKTDAEGNFSLPGIPPAWQPGTTQPGTYTLYAFASKGSVTDQYQQTGITVGGRKQDLGTITWAPTNRTTFLWQIGRADRTTGEFALATKSPVHSEPRAYEKPAQVPGDLTFTVGESWEPTDWYYAQTQGGTWTTSFTLDRAYTGTAYLTVSTALQSGSPPTVAINGDTTVITGSLPSNNDSTIGRQADRSGFPRLAVLSFPASALVVGANTVTLTRGAGAPGGNGLGWDTLLLEVDEDTAPPAAKLSGTAVLTSHSGRTASWRLTVRNHGKGAANDVRLDAVAWRTGLRDHLAAPPAVTGHDPNKFPVPVIGSIPPGGSATADLTVDATGTLLGLGLGVVVTVTANGGRVSTDVTAPWK</sequence>
<evidence type="ECO:0000313" key="5">
    <source>
        <dbReference type="Proteomes" id="UP000642748"/>
    </source>
</evidence>
<feature type="chain" id="PRO_5035224738" description="Rhamnogalacturonan lyase domain-containing protein" evidence="2">
    <location>
        <begin position="35"/>
        <end position="826"/>
    </location>
</feature>
<evidence type="ECO:0000256" key="1">
    <source>
        <dbReference type="SAM" id="MobiDB-lite"/>
    </source>
</evidence>
<proteinExistence type="predicted"/>
<dbReference type="InterPro" id="IPR029411">
    <property type="entry name" value="RG-lyase_III"/>
</dbReference>
<dbReference type="EMBL" id="BONZ01000072">
    <property type="protein sequence ID" value="GIH18793.1"/>
    <property type="molecule type" value="Genomic_DNA"/>
</dbReference>
<name>A0A8J3VUM1_9ACTN</name>
<dbReference type="InterPro" id="IPR051850">
    <property type="entry name" value="Polysacch_Lyase_4"/>
</dbReference>
<dbReference type="AlphaFoldDB" id="A0A8J3VUM1"/>
<protein>
    <recommendedName>
        <fullName evidence="3">Rhamnogalacturonan lyase domain-containing protein</fullName>
    </recommendedName>
</protein>
<evidence type="ECO:0000259" key="3">
    <source>
        <dbReference type="Pfam" id="PF14683"/>
    </source>
</evidence>
<feature type="compositionally biased region" description="Low complexity" evidence="1">
    <location>
        <begin position="55"/>
        <end position="66"/>
    </location>
</feature>
<dbReference type="PROSITE" id="PS51318">
    <property type="entry name" value="TAT"/>
    <property type="match status" value="1"/>
</dbReference>
<keyword evidence="5" id="KW-1185">Reference proteome</keyword>
<feature type="region of interest" description="Disordered" evidence="1">
    <location>
        <begin position="32"/>
        <end position="75"/>
    </location>
</feature>
<dbReference type="PANTHER" id="PTHR32018">
    <property type="entry name" value="RHAMNOGALACTURONATE LYASE FAMILY PROTEIN"/>
    <property type="match status" value="1"/>
</dbReference>